<evidence type="ECO:0000313" key="3">
    <source>
        <dbReference type="EMBL" id="MBF4161297.1"/>
    </source>
</evidence>
<evidence type="ECO:0000256" key="1">
    <source>
        <dbReference type="SAM" id="MobiDB-lite"/>
    </source>
</evidence>
<keyword evidence="2" id="KW-1133">Transmembrane helix</keyword>
<dbReference type="RefSeq" id="WP_194502533.1">
    <property type="nucleotide sequence ID" value="NZ_JADIVZ010000002.1"/>
</dbReference>
<accession>A0A930V049</accession>
<evidence type="ECO:0000313" key="4">
    <source>
        <dbReference type="Proteomes" id="UP000656804"/>
    </source>
</evidence>
<dbReference type="EMBL" id="JADIVZ010000002">
    <property type="protein sequence ID" value="MBF4161297.1"/>
    <property type="molecule type" value="Genomic_DNA"/>
</dbReference>
<evidence type="ECO:0000256" key="2">
    <source>
        <dbReference type="SAM" id="Phobius"/>
    </source>
</evidence>
<sequence length="195" mass="19963">MSDQPEKPNPLEDNPVLVGLAALVGVALLIGLVMGGVALAATKVMGIDGSSPDFASSQHTRFHLPKPSMTEEPTGPLITLGGDAAPTSDSSGAAPPTATAKPSEKDGQITLQSGQTSVSVMERIDLTGVYPGGEGAVLQVQKQAGGGWQDFPVTVVVSNETFSTYVQTSFQGVNKFRVVDPDTNTASNPVSVTVG</sequence>
<protein>
    <submittedName>
        <fullName evidence="3">Uncharacterized protein</fullName>
    </submittedName>
</protein>
<name>A0A930V049_9ACTN</name>
<reference evidence="3" key="1">
    <citation type="submission" date="2020-11" db="EMBL/GenBank/DDBJ databases">
        <title>Nocardioides sp. CBS4Y-1, whole genome shotgun sequence.</title>
        <authorList>
            <person name="Tuo L."/>
        </authorList>
    </citation>
    <scope>NUCLEOTIDE SEQUENCE</scope>
    <source>
        <strain evidence="3">CBS4Y-1</strain>
    </source>
</reference>
<feature type="region of interest" description="Disordered" evidence="1">
    <location>
        <begin position="55"/>
        <end position="114"/>
    </location>
</feature>
<feature type="transmembrane region" description="Helical" evidence="2">
    <location>
        <begin position="20"/>
        <end position="41"/>
    </location>
</feature>
<comment type="caution">
    <text evidence="3">The sequence shown here is derived from an EMBL/GenBank/DDBJ whole genome shotgun (WGS) entry which is preliminary data.</text>
</comment>
<dbReference type="Proteomes" id="UP000656804">
    <property type="component" value="Unassembled WGS sequence"/>
</dbReference>
<keyword evidence="2" id="KW-0472">Membrane</keyword>
<dbReference type="AlphaFoldDB" id="A0A930V049"/>
<proteinExistence type="predicted"/>
<keyword evidence="2" id="KW-0812">Transmembrane</keyword>
<gene>
    <name evidence="3" type="ORF">ISG29_06305</name>
</gene>
<organism evidence="3 4">
    <name type="scientific">Nocardioides acrostichi</name>
    <dbReference type="NCBI Taxonomy" id="2784339"/>
    <lineage>
        <taxon>Bacteria</taxon>
        <taxon>Bacillati</taxon>
        <taxon>Actinomycetota</taxon>
        <taxon>Actinomycetes</taxon>
        <taxon>Propionibacteriales</taxon>
        <taxon>Nocardioidaceae</taxon>
        <taxon>Nocardioides</taxon>
    </lineage>
</organism>
<keyword evidence="4" id="KW-1185">Reference proteome</keyword>